<dbReference type="PANTHER" id="PTHR19325">
    <property type="entry name" value="COMPLEMENT COMPONENT-RELATED SUSHI DOMAIN-CONTAINING"/>
    <property type="match status" value="1"/>
</dbReference>
<dbReference type="InterPro" id="IPR035976">
    <property type="entry name" value="Sushi/SCR/CCP_sf"/>
</dbReference>
<dbReference type="AlphaFoldDB" id="A0A3B3TI89"/>
<feature type="domain" description="Sushi" evidence="15">
    <location>
        <begin position="22"/>
        <end position="83"/>
    </location>
</feature>
<evidence type="ECO:0000256" key="7">
    <source>
        <dbReference type="ARBA" id="ARBA00022729"/>
    </source>
</evidence>
<feature type="signal peptide" evidence="14">
    <location>
        <begin position="1"/>
        <end position="25"/>
    </location>
</feature>
<evidence type="ECO:0000256" key="14">
    <source>
        <dbReference type="SAM" id="SignalP"/>
    </source>
</evidence>
<protein>
    <recommendedName>
        <fullName evidence="3">Beta-2-glycoprotein 1</fullName>
    </recommendedName>
    <alternativeName>
        <fullName evidence="11">Apolipoprotein H</fullName>
    </alternativeName>
    <alternativeName>
        <fullName evidence="12">Beta-2-glycoprotein I</fullName>
    </alternativeName>
</protein>
<feature type="disulfide bond" evidence="13">
    <location>
        <begin position="189"/>
        <end position="232"/>
    </location>
</feature>
<organism evidence="16 17">
    <name type="scientific">Poecilia latipinna</name>
    <name type="common">sailfin molly</name>
    <dbReference type="NCBI Taxonomy" id="48699"/>
    <lineage>
        <taxon>Eukaryota</taxon>
        <taxon>Metazoa</taxon>
        <taxon>Chordata</taxon>
        <taxon>Craniata</taxon>
        <taxon>Vertebrata</taxon>
        <taxon>Euteleostomi</taxon>
        <taxon>Actinopterygii</taxon>
        <taxon>Neopterygii</taxon>
        <taxon>Teleostei</taxon>
        <taxon>Neoteleostei</taxon>
        <taxon>Acanthomorphata</taxon>
        <taxon>Ovalentaria</taxon>
        <taxon>Atherinomorphae</taxon>
        <taxon>Cyprinodontiformes</taxon>
        <taxon>Poeciliidae</taxon>
        <taxon>Poeciliinae</taxon>
        <taxon>Poecilia</taxon>
    </lineage>
</organism>
<dbReference type="GeneTree" id="ENSGT00940000157228"/>
<name>A0A3B3TI89_9TELE</name>
<evidence type="ECO:0000256" key="4">
    <source>
        <dbReference type="ARBA" id="ARBA00022525"/>
    </source>
</evidence>
<keyword evidence="7 14" id="KW-0732">Signal</keyword>
<dbReference type="Proteomes" id="UP000261500">
    <property type="component" value="Unplaced"/>
</dbReference>
<evidence type="ECO:0000256" key="12">
    <source>
        <dbReference type="ARBA" id="ARBA00033414"/>
    </source>
</evidence>
<evidence type="ECO:0000256" key="10">
    <source>
        <dbReference type="ARBA" id="ARBA00023180"/>
    </source>
</evidence>
<keyword evidence="10" id="KW-0325">Glycoprotein</keyword>
<evidence type="ECO:0000256" key="11">
    <source>
        <dbReference type="ARBA" id="ARBA00029855"/>
    </source>
</evidence>
<dbReference type="InterPro" id="IPR015104">
    <property type="entry name" value="Sushi_2"/>
</dbReference>
<evidence type="ECO:0000256" key="5">
    <source>
        <dbReference type="ARBA" id="ARBA00022659"/>
    </source>
</evidence>
<evidence type="ECO:0000256" key="9">
    <source>
        <dbReference type="ARBA" id="ARBA00023157"/>
    </source>
</evidence>
<dbReference type="GO" id="GO:0005576">
    <property type="term" value="C:extracellular region"/>
    <property type="evidence" value="ECO:0007669"/>
    <property type="project" value="UniProtKB-SubCell"/>
</dbReference>
<keyword evidence="6" id="KW-0358">Heparin-binding</keyword>
<dbReference type="PROSITE" id="PS50923">
    <property type="entry name" value="SUSHI"/>
    <property type="match status" value="2"/>
</dbReference>
<dbReference type="SUPFAM" id="SSF57535">
    <property type="entry name" value="Complement control module/SCR domain"/>
    <property type="match status" value="5"/>
</dbReference>
<evidence type="ECO:0000256" key="8">
    <source>
        <dbReference type="ARBA" id="ARBA00022737"/>
    </source>
</evidence>
<dbReference type="Gene3D" id="2.10.70.10">
    <property type="entry name" value="Complement Module, domain 1"/>
    <property type="match status" value="5"/>
</dbReference>
<keyword evidence="8" id="KW-0677">Repeat</keyword>
<dbReference type="SMART" id="SM00032">
    <property type="entry name" value="CCP"/>
    <property type="match status" value="3"/>
</dbReference>
<evidence type="ECO:0000256" key="1">
    <source>
        <dbReference type="ARBA" id="ARBA00003651"/>
    </source>
</evidence>
<dbReference type="Ensembl" id="ENSPLAT00000016533.1">
    <property type="protein sequence ID" value="ENSPLAP00000000377.1"/>
    <property type="gene ID" value="ENSPLAG00000001200.1"/>
</dbReference>
<comment type="caution">
    <text evidence="13">Lacks conserved residue(s) required for the propagation of feature annotation.</text>
</comment>
<proteinExistence type="predicted"/>
<feature type="chain" id="PRO_5044589435" description="Beta-2-glycoprotein 1" evidence="14">
    <location>
        <begin position="26"/>
        <end position="328"/>
    </location>
</feature>
<comment type="function">
    <text evidence="1">Binds to various kinds of negatively charged substances such as heparin, phospholipids, and dextran sulfate. May prevent activation of the intrinsic blood coagulation cascade by binding to phospholipids on the surface of damaged cells.</text>
</comment>
<dbReference type="Pfam" id="PF00084">
    <property type="entry name" value="Sushi"/>
    <property type="match status" value="3"/>
</dbReference>
<evidence type="ECO:0000256" key="13">
    <source>
        <dbReference type="PROSITE-ProRule" id="PRU00302"/>
    </source>
</evidence>
<evidence type="ECO:0000313" key="17">
    <source>
        <dbReference type="Proteomes" id="UP000261500"/>
    </source>
</evidence>
<sequence length="328" mass="36249">FVPWLKLNFFCLTSPSSLFLPPVCGRPRVSDGVDVSSMKRVFEIGEDVTLSCEQGYSPSTATPPRITCTATGEWTPANLACSRESRPQLLNTYLSLFRYVMVGANESRCLHDGTWSHPPPLCKGVNCPLPKPPREGRIVHDKAVTGTSTIYGQGWTYECNPPKAPSYERGSCMADGSATEPPVCRDVSCSIPPRIANGVITFAVMRQHSYKEKVKYSCLEPYTLEGEAEIQCQNTGNWSSKPVCRAPCEVGIKRGRIFYNGRKIWIEDLRPNRVLHGEHVAFYCKNKAEKCGYPVASTCNDGNLPIPDCYERESMPAGQALLKTGPVD</sequence>
<dbReference type="InterPro" id="IPR050350">
    <property type="entry name" value="Compl-Cell_Adhes-Reg"/>
</dbReference>
<evidence type="ECO:0000256" key="3">
    <source>
        <dbReference type="ARBA" id="ARBA00020104"/>
    </source>
</evidence>
<feature type="domain" description="Sushi" evidence="15">
    <location>
        <begin position="187"/>
        <end position="246"/>
    </location>
</feature>
<reference evidence="16" key="1">
    <citation type="submission" date="2025-05" db="UniProtKB">
        <authorList>
            <consortium name="Ensembl"/>
        </authorList>
    </citation>
    <scope>IDENTIFICATION</scope>
</reference>
<dbReference type="Ensembl" id="ENSPLAT00000025534.1">
    <property type="protein sequence ID" value="ENSPLAP00000016358.1"/>
    <property type="gene ID" value="ENSPLAG00000020524.1"/>
</dbReference>
<comment type="subcellular location">
    <subcellularLocation>
        <location evidence="2">Secreted</location>
    </subcellularLocation>
</comment>
<dbReference type="GO" id="GO:0008201">
    <property type="term" value="F:heparin binding"/>
    <property type="evidence" value="ECO:0007669"/>
    <property type="project" value="UniProtKB-KW"/>
</dbReference>
<evidence type="ECO:0000313" key="16">
    <source>
        <dbReference type="Ensembl" id="ENSPLAP00000000377.1"/>
    </source>
</evidence>
<evidence type="ECO:0000259" key="15">
    <source>
        <dbReference type="PROSITE" id="PS50923"/>
    </source>
</evidence>
<keyword evidence="5 13" id="KW-0768">Sushi</keyword>
<evidence type="ECO:0000256" key="2">
    <source>
        <dbReference type="ARBA" id="ARBA00004613"/>
    </source>
</evidence>
<accession>A0A3B3TI89</accession>
<dbReference type="InterPro" id="IPR000436">
    <property type="entry name" value="Sushi_SCR_CCP_dom"/>
</dbReference>
<dbReference type="PANTHER" id="PTHR19325:SF549">
    <property type="entry name" value="BETA-2-GLYCOPROTEIN 1"/>
    <property type="match status" value="1"/>
</dbReference>
<dbReference type="Pfam" id="PF09014">
    <property type="entry name" value="Sushi_2"/>
    <property type="match status" value="1"/>
</dbReference>
<keyword evidence="9 13" id="KW-1015">Disulfide bond</keyword>
<dbReference type="CDD" id="cd00033">
    <property type="entry name" value="CCP"/>
    <property type="match status" value="2"/>
</dbReference>
<keyword evidence="4" id="KW-0964">Secreted</keyword>
<keyword evidence="17" id="KW-1185">Reference proteome</keyword>
<evidence type="ECO:0000256" key="6">
    <source>
        <dbReference type="ARBA" id="ARBA00022674"/>
    </source>
</evidence>